<feature type="region of interest" description="Disordered" evidence="1">
    <location>
        <begin position="26"/>
        <end position="74"/>
    </location>
</feature>
<keyword evidence="3" id="KW-1185">Reference proteome</keyword>
<accession>A0AAD8EU28</accession>
<protein>
    <submittedName>
        <fullName evidence="2">Uncharacterized protein</fullName>
    </submittedName>
</protein>
<name>A0AAD8EU28_BIOPF</name>
<reference evidence="2" key="1">
    <citation type="journal article" date="2023" name="PLoS Negl. Trop. Dis.">
        <title>A genome sequence for Biomphalaria pfeifferi, the major vector snail for the human-infecting parasite Schistosoma mansoni.</title>
        <authorList>
            <person name="Bu L."/>
            <person name="Lu L."/>
            <person name="Laidemitt M.R."/>
            <person name="Zhang S.M."/>
            <person name="Mutuku M."/>
            <person name="Mkoji G."/>
            <person name="Steinauer M."/>
            <person name="Loker E.S."/>
        </authorList>
    </citation>
    <scope>NUCLEOTIDE SEQUENCE</scope>
    <source>
        <strain evidence="2">KasaAsao</strain>
    </source>
</reference>
<organism evidence="2 3">
    <name type="scientific">Biomphalaria pfeifferi</name>
    <name type="common">Bloodfluke planorb</name>
    <name type="synonym">Freshwater snail</name>
    <dbReference type="NCBI Taxonomy" id="112525"/>
    <lineage>
        <taxon>Eukaryota</taxon>
        <taxon>Metazoa</taxon>
        <taxon>Spiralia</taxon>
        <taxon>Lophotrochozoa</taxon>
        <taxon>Mollusca</taxon>
        <taxon>Gastropoda</taxon>
        <taxon>Heterobranchia</taxon>
        <taxon>Euthyneura</taxon>
        <taxon>Panpulmonata</taxon>
        <taxon>Hygrophila</taxon>
        <taxon>Lymnaeoidea</taxon>
        <taxon>Planorbidae</taxon>
        <taxon>Biomphalaria</taxon>
    </lineage>
</organism>
<dbReference type="Proteomes" id="UP001233172">
    <property type="component" value="Unassembled WGS sequence"/>
</dbReference>
<dbReference type="EMBL" id="JASAOG010000471">
    <property type="protein sequence ID" value="KAK0039246.1"/>
    <property type="molecule type" value="Genomic_DNA"/>
</dbReference>
<gene>
    <name evidence="2" type="ORF">Bpfe_031335</name>
</gene>
<proteinExistence type="predicted"/>
<evidence type="ECO:0000256" key="1">
    <source>
        <dbReference type="SAM" id="MobiDB-lite"/>
    </source>
</evidence>
<evidence type="ECO:0000313" key="2">
    <source>
        <dbReference type="EMBL" id="KAK0039246.1"/>
    </source>
</evidence>
<sequence>MAQQQIAKDDRSIGELFSELARRNDHARQAGNRAGATELTQKAVKTGKKRRLSGSRRRNRLRGTAGDFGGSDHRARQCRSDVAFGIDRRRGGSALLRRS</sequence>
<dbReference type="AlphaFoldDB" id="A0AAD8EU28"/>
<reference evidence="2" key="2">
    <citation type="submission" date="2023-04" db="EMBL/GenBank/DDBJ databases">
        <authorList>
            <person name="Bu L."/>
            <person name="Lu L."/>
            <person name="Laidemitt M.R."/>
            <person name="Zhang S.M."/>
            <person name="Mutuku M."/>
            <person name="Mkoji G."/>
            <person name="Steinauer M."/>
            <person name="Loker E.S."/>
        </authorList>
    </citation>
    <scope>NUCLEOTIDE SEQUENCE</scope>
    <source>
        <strain evidence="2">KasaAsao</strain>
        <tissue evidence="2">Whole Snail</tissue>
    </source>
</reference>
<feature type="compositionally biased region" description="Basic residues" evidence="1">
    <location>
        <begin position="45"/>
        <end position="61"/>
    </location>
</feature>
<evidence type="ECO:0000313" key="3">
    <source>
        <dbReference type="Proteomes" id="UP001233172"/>
    </source>
</evidence>
<comment type="caution">
    <text evidence="2">The sequence shown here is derived from an EMBL/GenBank/DDBJ whole genome shotgun (WGS) entry which is preliminary data.</text>
</comment>